<comment type="caution">
    <text evidence="1">The sequence shown here is derived from an EMBL/GenBank/DDBJ whole genome shotgun (WGS) entry which is preliminary data.</text>
</comment>
<reference evidence="1 2" key="1">
    <citation type="submission" date="2019-01" db="EMBL/GenBank/DDBJ databases">
        <title>Novel species of Nocardioides.</title>
        <authorList>
            <person name="Liu Q."/>
            <person name="Xin Y.-H."/>
        </authorList>
    </citation>
    <scope>NUCLEOTIDE SEQUENCE [LARGE SCALE GENOMIC DNA]</scope>
    <source>
        <strain evidence="1 2">CGMCC 4.6882</strain>
    </source>
</reference>
<name>A0A4Q2S2M1_9ACTN</name>
<sequence>MSDLEPVPDGIELRRGEAGLDEAARQLRAMQHPRRVEIADRVLTRALAAPRRSHLVRAHAPHDYLRVSTLAIIGAMREHLDRHLVGAAVGRILLDVDRDGELTAVTIELYVQYGTEILPIGDLARELGREVLTSLLGERPAGDDLPVTLGHVHVSDVTVGDPHVVDPSDERH</sequence>
<evidence type="ECO:0000313" key="1">
    <source>
        <dbReference type="EMBL" id="RYB94569.1"/>
    </source>
</evidence>
<dbReference type="OrthoDB" id="3820033at2"/>
<gene>
    <name evidence="1" type="ORF">EUA93_09585</name>
</gene>
<proteinExistence type="predicted"/>
<keyword evidence="2" id="KW-1185">Reference proteome</keyword>
<dbReference type="Proteomes" id="UP000294071">
    <property type="component" value="Unassembled WGS sequence"/>
</dbReference>
<organism evidence="1 2">
    <name type="scientific">Nocardioides oleivorans</name>
    <dbReference type="NCBI Taxonomy" id="273676"/>
    <lineage>
        <taxon>Bacteria</taxon>
        <taxon>Bacillati</taxon>
        <taxon>Actinomycetota</taxon>
        <taxon>Actinomycetes</taxon>
        <taxon>Propionibacteriales</taxon>
        <taxon>Nocardioidaceae</taxon>
        <taxon>Nocardioides</taxon>
    </lineage>
</organism>
<evidence type="ECO:0000313" key="2">
    <source>
        <dbReference type="Proteomes" id="UP000294071"/>
    </source>
</evidence>
<dbReference type="EMBL" id="SDWT01000001">
    <property type="protein sequence ID" value="RYB94569.1"/>
    <property type="molecule type" value="Genomic_DNA"/>
</dbReference>
<dbReference type="AlphaFoldDB" id="A0A4Q2S2M1"/>
<dbReference type="RefSeq" id="WP_129399919.1">
    <property type="nucleotide sequence ID" value="NZ_SDWT01000001.1"/>
</dbReference>
<protein>
    <submittedName>
        <fullName evidence="1">Uncharacterized protein</fullName>
    </submittedName>
</protein>
<accession>A0A4Q2S2M1</accession>